<keyword evidence="9" id="KW-1185">Reference proteome</keyword>
<dbReference type="Proteomes" id="UP001291653">
    <property type="component" value="Unassembled WGS sequence"/>
</dbReference>
<reference evidence="8 9" key="1">
    <citation type="submission" date="2022-10" db="EMBL/GenBank/DDBJ databases">
        <title>Draft genome sequence of Streptomyces sp. YSPA8.</title>
        <authorList>
            <person name="Moriuchi R."/>
            <person name="Dohra H."/>
            <person name="Yamamura H."/>
            <person name="Kodani S."/>
        </authorList>
    </citation>
    <scope>NUCLEOTIDE SEQUENCE [LARGE SCALE GENOMIC DNA]</scope>
    <source>
        <strain evidence="8 9">YSPA8</strain>
    </source>
</reference>
<organism evidence="8 9">
    <name type="scientific">Streptomyces yaizuensis</name>
    <dbReference type="NCBI Taxonomy" id="2989713"/>
    <lineage>
        <taxon>Bacteria</taxon>
        <taxon>Bacillati</taxon>
        <taxon>Actinomycetota</taxon>
        <taxon>Actinomycetes</taxon>
        <taxon>Kitasatosporales</taxon>
        <taxon>Streptomycetaceae</taxon>
        <taxon>Streptomyces</taxon>
    </lineage>
</organism>
<keyword evidence="1" id="KW-0678">Repressor</keyword>
<dbReference type="InterPro" id="IPR009057">
    <property type="entry name" value="Homeodomain-like_sf"/>
</dbReference>
<dbReference type="SUPFAM" id="SSF46689">
    <property type="entry name" value="Homeodomain-like"/>
    <property type="match status" value="1"/>
</dbReference>
<dbReference type="InterPro" id="IPR003012">
    <property type="entry name" value="Tet_transcr_reg_TetR"/>
</dbReference>
<feature type="domain" description="HTH tetR-type" evidence="7">
    <location>
        <begin position="24"/>
        <end position="84"/>
    </location>
</feature>
<dbReference type="PRINTS" id="PR00400">
    <property type="entry name" value="TETREPRESSOR"/>
</dbReference>
<evidence type="ECO:0000256" key="3">
    <source>
        <dbReference type="ARBA" id="ARBA00023125"/>
    </source>
</evidence>
<evidence type="ECO:0000256" key="1">
    <source>
        <dbReference type="ARBA" id="ARBA00022491"/>
    </source>
</evidence>
<feature type="region of interest" description="Disordered" evidence="6">
    <location>
        <begin position="1"/>
        <end position="24"/>
    </location>
</feature>
<evidence type="ECO:0000256" key="2">
    <source>
        <dbReference type="ARBA" id="ARBA00023015"/>
    </source>
</evidence>
<dbReference type="PROSITE" id="PS01081">
    <property type="entry name" value="HTH_TETR_1"/>
    <property type="match status" value="1"/>
</dbReference>
<dbReference type="InterPro" id="IPR023772">
    <property type="entry name" value="DNA-bd_HTH_TetR-type_CS"/>
</dbReference>
<evidence type="ECO:0000313" key="9">
    <source>
        <dbReference type="Proteomes" id="UP001291653"/>
    </source>
</evidence>
<dbReference type="InterPro" id="IPR036271">
    <property type="entry name" value="Tet_transcr_reg_TetR-rel_C_sf"/>
</dbReference>
<dbReference type="EMBL" id="BSBI01000008">
    <property type="protein sequence ID" value="GLF96587.1"/>
    <property type="molecule type" value="Genomic_DNA"/>
</dbReference>
<dbReference type="Gene3D" id="1.10.10.60">
    <property type="entry name" value="Homeodomain-like"/>
    <property type="match status" value="1"/>
</dbReference>
<dbReference type="RefSeq" id="WP_323448618.1">
    <property type="nucleotide sequence ID" value="NZ_BSBI01000008.1"/>
</dbReference>
<name>A0ABQ5P1V7_9ACTN</name>
<evidence type="ECO:0000313" key="8">
    <source>
        <dbReference type="EMBL" id="GLF96587.1"/>
    </source>
</evidence>
<dbReference type="PROSITE" id="PS50977">
    <property type="entry name" value="HTH_TETR_2"/>
    <property type="match status" value="1"/>
</dbReference>
<sequence>MAAKGQPYPSVWARPERRRREQPALSREQIVAEALAILDAEGLEALSMRKLGTRLNAGATSMYSHVTNKDELIELVLDEVYGEIRIPLPEGPDGWREAARSSAHAVRAAVLRHPWMASVLGDIALASLGPNVLRMSEDMLTLFETSGFTPEHAGTAMNTLIAFVMGGTLSEAAWLAGLARSDQDEEQWMARMMPAAEAAVLPYPRVRRQFDALKETGSEQSRGSEFDLGLDVLLDGLALLRTPAAG</sequence>
<accession>A0ABQ5P1V7</accession>
<evidence type="ECO:0000256" key="4">
    <source>
        <dbReference type="ARBA" id="ARBA00023163"/>
    </source>
</evidence>
<keyword evidence="2" id="KW-0805">Transcription regulation</keyword>
<dbReference type="InterPro" id="IPR004111">
    <property type="entry name" value="Repressor_TetR_C"/>
</dbReference>
<dbReference type="Gene3D" id="1.10.357.10">
    <property type="entry name" value="Tetracycline Repressor, domain 2"/>
    <property type="match status" value="1"/>
</dbReference>
<evidence type="ECO:0000256" key="5">
    <source>
        <dbReference type="PROSITE-ProRule" id="PRU00335"/>
    </source>
</evidence>
<protein>
    <submittedName>
        <fullName evidence="8">TetR/AcrR family transcriptional regulator C-terminal domain-containing protein</fullName>
    </submittedName>
</protein>
<proteinExistence type="predicted"/>
<keyword evidence="4" id="KW-0804">Transcription</keyword>
<feature type="DNA-binding region" description="H-T-H motif" evidence="5">
    <location>
        <begin position="47"/>
        <end position="66"/>
    </location>
</feature>
<keyword evidence="3 5" id="KW-0238">DNA-binding</keyword>
<evidence type="ECO:0000256" key="6">
    <source>
        <dbReference type="SAM" id="MobiDB-lite"/>
    </source>
</evidence>
<evidence type="ECO:0000259" key="7">
    <source>
        <dbReference type="PROSITE" id="PS50977"/>
    </source>
</evidence>
<dbReference type="InterPro" id="IPR001647">
    <property type="entry name" value="HTH_TetR"/>
</dbReference>
<dbReference type="SUPFAM" id="SSF48498">
    <property type="entry name" value="Tetracyclin repressor-like, C-terminal domain"/>
    <property type="match status" value="1"/>
</dbReference>
<gene>
    <name evidence="8" type="ORF">SYYSPA8_19840</name>
</gene>
<dbReference type="Pfam" id="PF02909">
    <property type="entry name" value="TetR_C_1"/>
    <property type="match status" value="1"/>
</dbReference>
<comment type="caution">
    <text evidence="8">The sequence shown here is derived from an EMBL/GenBank/DDBJ whole genome shotgun (WGS) entry which is preliminary data.</text>
</comment>